<keyword evidence="4 6" id="KW-1133">Transmembrane helix</keyword>
<name>A0ABV8WN91_9MICC</name>
<evidence type="ECO:0000313" key="8">
    <source>
        <dbReference type="EMBL" id="MFC4396598.1"/>
    </source>
</evidence>
<evidence type="ECO:0000256" key="5">
    <source>
        <dbReference type="ARBA" id="ARBA00023136"/>
    </source>
</evidence>
<proteinExistence type="predicted"/>
<dbReference type="InterPro" id="IPR036259">
    <property type="entry name" value="MFS_trans_sf"/>
</dbReference>
<dbReference type="PROSITE" id="PS50850">
    <property type="entry name" value="MFS"/>
    <property type="match status" value="1"/>
</dbReference>
<dbReference type="InterPro" id="IPR020846">
    <property type="entry name" value="MFS_dom"/>
</dbReference>
<dbReference type="CDD" id="cd17324">
    <property type="entry name" value="MFS_NepI_like"/>
    <property type="match status" value="1"/>
</dbReference>
<evidence type="ECO:0000256" key="6">
    <source>
        <dbReference type="SAM" id="Phobius"/>
    </source>
</evidence>
<organism evidence="8 9">
    <name type="scientific">Arthrobacter sedimenti</name>
    <dbReference type="NCBI Taxonomy" id="2694931"/>
    <lineage>
        <taxon>Bacteria</taxon>
        <taxon>Bacillati</taxon>
        <taxon>Actinomycetota</taxon>
        <taxon>Actinomycetes</taxon>
        <taxon>Micrococcales</taxon>
        <taxon>Micrococcaceae</taxon>
        <taxon>Arthrobacter</taxon>
    </lineage>
</organism>
<evidence type="ECO:0000313" key="9">
    <source>
        <dbReference type="Proteomes" id="UP001595778"/>
    </source>
</evidence>
<comment type="caution">
    <text evidence="8">The sequence shown here is derived from an EMBL/GenBank/DDBJ whole genome shotgun (WGS) entry which is preliminary data.</text>
</comment>
<feature type="transmembrane region" description="Helical" evidence="6">
    <location>
        <begin position="351"/>
        <end position="372"/>
    </location>
</feature>
<feature type="transmembrane region" description="Helical" evidence="6">
    <location>
        <begin position="178"/>
        <end position="198"/>
    </location>
</feature>
<feature type="transmembrane region" description="Helical" evidence="6">
    <location>
        <begin position="121"/>
        <end position="139"/>
    </location>
</feature>
<keyword evidence="3 6" id="KW-0812">Transmembrane</keyword>
<keyword evidence="9" id="KW-1185">Reference proteome</keyword>
<dbReference type="Pfam" id="PF07690">
    <property type="entry name" value="MFS_1"/>
    <property type="match status" value="1"/>
</dbReference>
<evidence type="ECO:0000256" key="2">
    <source>
        <dbReference type="ARBA" id="ARBA00022475"/>
    </source>
</evidence>
<evidence type="ECO:0000256" key="3">
    <source>
        <dbReference type="ARBA" id="ARBA00022692"/>
    </source>
</evidence>
<reference evidence="9" key="1">
    <citation type="journal article" date="2019" name="Int. J. Syst. Evol. Microbiol.">
        <title>The Global Catalogue of Microorganisms (GCM) 10K type strain sequencing project: providing services to taxonomists for standard genome sequencing and annotation.</title>
        <authorList>
            <consortium name="The Broad Institute Genomics Platform"/>
            <consortium name="The Broad Institute Genome Sequencing Center for Infectious Disease"/>
            <person name="Wu L."/>
            <person name="Ma J."/>
        </authorList>
    </citation>
    <scope>NUCLEOTIDE SEQUENCE [LARGE SCALE GENOMIC DNA]</scope>
    <source>
        <strain evidence="9">PJ61</strain>
    </source>
</reference>
<dbReference type="EMBL" id="JBHSDQ010000004">
    <property type="protein sequence ID" value="MFC4396598.1"/>
    <property type="molecule type" value="Genomic_DNA"/>
</dbReference>
<dbReference type="RefSeq" id="WP_286399356.1">
    <property type="nucleotide sequence ID" value="NZ_JBHSDQ010000004.1"/>
</dbReference>
<dbReference type="InterPro" id="IPR050189">
    <property type="entry name" value="MFS_Efflux_Transporters"/>
</dbReference>
<evidence type="ECO:0000256" key="1">
    <source>
        <dbReference type="ARBA" id="ARBA00004651"/>
    </source>
</evidence>
<feature type="transmembrane region" description="Helical" evidence="6">
    <location>
        <begin position="313"/>
        <end position="339"/>
    </location>
</feature>
<dbReference type="PANTHER" id="PTHR43124">
    <property type="entry name" value="PURINE EFFLUX PUMP PBUE"/>
    <property type="match status" value="1"/>
</dbReference>
<gene>
    <name evidence="8" type="ORF">ACFO0G_10910</name>
</gene>
<evidence type="ECO:0000259" key="7">
    <source>
        <dbReference type="PROSITE" id="PS50850"/>
    </source>
</evidence>
<keyword evidence="5 6" id="KW-0472">Membrane</keyword>
<dbReference type="SUPFAM" id="SSF103473">
    <property type="entry name" value="MFS general substrate transporter"/>
    <property type="match status" value="1"/>
</dbReference>
<feature type="transmembrane region" description="Helical" evidence="6">
    <location>
        <begin position="151"/>
        <end position="172"/>
    </location>
</feature>
<feature type="transmembrane region" description="Helical" evidence="6">
    <location>
        <begin position="378"/>
        <end position="398"/>
    </location>
</feature>
<feature type="transmembrane region" description="Helical" evidence="6">
    <location>
        <begin position="60"/>
        <end position="80"/>
    </location>
</feature>
<accession>A0ABV8WN91</accession>
<comment type="subcellular location">
    <subcellularLocation>
        <location evidence="1">Cell membrane</location>
        <topology evidence="1">Multi-pass membrane protein</topology>
    </subcellularLocation>
</comment>
<feature type="domain" description="Major facilitator superfamily (MFS) profile" evidence="7">
    <location>
        <begin position="26"/>
        <end position="404"/>
    </location>
</feature>
<dbReference type="InterPro" id="IPR011701">
    <property type="entry name" value="MFS"/>
</dbReference>
<dbReference type="Proteomes" id="UP001595778">
    <property type="component" value="Unassembled WGS sequence"/>
</dbReference>
<dbReference type="Gene3D" id="1.20.1250.20">
    <property type="entry name" value="MFS general substrate transporter like domains"/>
    <property type="match status" value="1"/>
</dbReference>
<keyword evidence="2" id="KW-1003">Cell membrane</keyword>
<feature type="transmembrane region" description="Helical" evidence="6">
    <location>
        <begin position="227"/>
        <end position="248"/>
    </location>
</feature>
<protein>
    <submittedName>
        <fullName evidence="8">MFS transporter</fullName>
    </submittedName>
</protein>
<feature type="transmembrane region" description="Helical" evidence="6">
    <location>
        <begin position="21"/>
        <end position="40"/>
    </location>
</feature>
<feature type="transmembrane region" description="Helical" evidence="6">
    <location>
        <begin position="289"/>
        <end position="307"/>
    </location>
</feature>
<feature type="transmembrane region" description="Helical" evidence="6">
    <location>
        <begin position="260"/>
        <end position="282"/>
    </location>
</feature>
<feature type="transmembrane region" description="Helical" evidence="6">
    <location>
        <begin position="92"/>
        <end position="115"/>
    </location>
</feature>
<sequence>MAPETTVTRTRAPQDPAGQHPAHWGGVYAMSLCVFALIASEFMPVSLLTPMAAELQVSEGMVGQGIAISGLIAVLTSLSVSTLAGSLDRKTLLLGLTGVMAVSGAMVALAPGYLLFMIGRALIGVVIGGFWSMSAATAMRLVPPHEVPRALAIFNGGNALATVLAAPLGSYLGSVIGWRGAFFCLVPVALLALAWQWISLPSMPGRTRPAGTGGIFAVFRELKCKPVAWGMAACGSFFMGQFVLFTYVRPFLETVTRVDAATVSLVLLVIGAAGFAGTLLIGRFLGKRLYRTLVAIPVLMAIIAAALVPTGDWLAAVVVLLGLWGLMSTSAPVGWWSWIAKAMPHNAEAGGGLMVAVIQTSIALGSTLGGVLFDSAGYRGTFLASAGILAAASVLAFLTSRVTDRTAGTSNTLSSNPD</sequence>
<evidence type="ECO:0000256" key="4">
    <source>
        <dbReference type="ARBA" id="ARBA00022989"/>
    </source>
</evidence>
<dbReference type="PANTHER" id="PTHR43124:SF5">
    <property type="entry name" value="PURINE RIBONUCLEOSIDE EFFLUX PUMP NEPI"/>
    <property type="match status" value="1"/>
</dbReference>